<evidence type="ECO:0000256" key="1">
    <source>
        <dbReference type="ARBA" id="ARBA00023125"/>
    </source>
</evidence>
<name>A0A9D1IQV3_9FIRM</name>
<sequence length="207" mass="24302">MEKKPDRRVKRTCDALQQSLLSLMQHQPLEQITVRELCQKADINRGTFYLHYHDVYELYDAVQMGIMDELARTVETHCAQVREDEDPAPSIILDIFDYFTQNYQACVVIFQQDRSNVFLRRIRSVLRPRLIHRFVRDYRASEEAADYYYNYLVNGCIGIMQHWLLTGRKQSAQTLAKMTMAFVDHGAEAFLTLSMDRPAQEEGEPEK</sequence>
<organism evidence="4 5">
    <name type="scientific">Candidatus Egerieicola faecale</name>
    <dbReference type="NCBI Taxonomy" id="2840774"/>
    <lineage>
        <taxon>Bacteria</taxon>
        <taxon>Bacillati</taxon>
        <taxon>Bacillota</taxon>
        <taxon>Clostridia</taxon>
        <taxon>Eubacteriales</taxon>
        <taxon>Oscillospiraceae</taxon>
        <taxon>Oscillospiraceae incertae sedis</taxon>
        <taxon>Candidatus Egerieicola</taxon>
    </lineage>
</organism>
<dbReference type="InterPro" id="IPR039532">
    <property type="entry name" value="TetR_C_Firmicutes"/>
</dbReference>
<evidence type="ECO:0000313" key="4">
    <source>
        <dbReference type="EMBL" id="HIU42200.1"/>
    </source>
</evidence>
<evidence type="ECO:0000313" key="5">
    <source>
        <dbReference type="Proteomes" id="UP000824082"/>
    </source>
</evidence>
<evidence type="ECO:0000256" key="2">
    <source>
        <dbReference type="PROSITE-ProRule" id="PRU00335"/>
    </source>
</evidence>
<dbReference type="InterPro" id="IPR050624">
    <property type="entry name" value="HTH-type_Tx_Regulator"/>
</dbReference>
<dbReference type="Pfam" id="PF14278">
    <property type="entry name" value="TetR_C_8"/>
    <property type="match status" value="1"/>
</dbReference>
<dbReference type="Gene3D" id="1.10.357.10">
    <property type="entry name" value="Tetracycline Repressor, domain 2"/>
    <property type="match status" value="1"/>
</dbReference>
<gene>
    <name evidence="4" type="ORF">IAD19_06570</name>
</gene>
<feature type="domain" description="HTH tetR-type" evidence="3">
    <location>
        <begin position="10"/>
        <end position="70"/>
    </location>
</feature>
<reference evidence="4" key="2">
    <citation type="journal article" date="2021" name="PeerJ">
        <title>Extensive microbial diversity within the chicken gut microbiome revealed by metagenomics and culture.</title>
        <authorList>
            <person name="Gilroy R."/>
            <person name="Ravi A."/>
            <person name="Getino M."/>
            <person name="Pursley I."/>
            <person name="Horton D.L."/>
            <person name="Alikhan N.F."/>
            <person name="Baker D."/>
            <person name="Gharbi K."/>
            <person name="Hall N."/>
            <person name="Watson M."/>
            <person name="Adriaenssens E.M."/>
            <person name="Foster-Nyarko E."/>
            <person name="Jarju S."/>
            <person name="Secka A."/>
            <person name="Antonio M."/>
            <person name="Oren A."/>
            <person name="Chaudhuri R.R."/>
            <person name="La Ragione R."/>
            <person name="Hildebrand F."/>
            <person name="Pallen M.J."/>
        </authorList>
    </citation>
    <scope>NUCLEOTIDE SEQUENCE</scope>
    <source>
        <strain evidence="4">4509</strain>
    </source>
</reference>
<reference evidence="4" key="1">
    <citation type="submission" date="2020-10" db="EMBL/GenBank/DDBJ databases">
        <authorList>
            <person name="Gilroy R."/>
        </authorList>
    </citation>
    <scope>NUCLEOTIDE SEQUENCE</scope>
    <source>
        <strain evidence="4">4509</strain>
    </source>
</reference>
<accession>A0A9D1IQV3</accession>
<dbReference type="PROSITE" id="PS50977">
    <property type="entry name" value="HTH_TETR_2"/>
    <property type="match status" value="1"/>
</dbReference>
<proteinExistence type="predicted"/>
<comment type="caution">
    <text evidence="4">The sequence shown here is derived from an EMBL/GenBank/DDBJ whole genome shotgun (WGS) entry which is preliminary data.</text>
</comment>
<dbReference type="Proteomes" id="UP000824082">
    <property type="component" value="Unassembled WGS sequence"/>
</dbReference>
<feature type="DNA-binding region" description="H-T-H motif" evidence="2">
    <location>
        <begin position="33"/>
        <end position="52"/>
    </location>
</feature>
<dbReference type="InterPro" id="IPR001647">
    <property type="entry name" value="HTH_TetR"/>
</dbReference>
<dbReference type="AlphaFoldDB" id="A0A9D1IQV3"/>
<dbReference type="PANTHER" id="PTHR43479">
    <property type="entry name" value="ACREF/ENVCD OPERON REPRESSOR-RELATED"/>
    <property type="match status" value="1"/>
</dbReference>
<dbReference type="EMBL" id="DVMX01000128">
    <property type="protein sequence ID" value="HIU42200.1"/>
    <property type="molecule type" value="Genomic_DNA"/>
</dbReference>
<keyword evidence="1 2" id="KW-0238">DNA-binding</keyword>
<dbReference type="GO" id="GO:0003677">
    <property type="term" value="F:DNA binding"/>
    <property type="evidence" value="ECO:0007669"/>
    <property type="project" value="UniProtKB-UniRule"/>
</dbReference>
<dbReference type="InterPro" id="IPR009057">
    <property type="entry name" value="Homeodomain-like_sf"/>
</dbReference>
<dbReference type="SUPFAM" id="SSF46689">
    <property type="entry name" value="Homeodomain-like"/>
    <property type="match status" value="1"/>
</dbReference>
<dbReference type="PANTHER" id="PTHR43479:SF7">
    <property type="entry name" value="TETR-FAMILY TRANSCRIPTIONAL REGULATOR"/>
    <property type="match status" value="1"/>
</dbReference>
<protein>
    <submittedName>
        <fullName evidence="4">TetR/AcrR family transcriptional regulator</fullName>
    </submittedName>
</protein>
<evidence type="ECO:0000259" key="3">
    <source>
        <dbReference type="PROSITE" id="PS50977"/>
    </source>
</evidence>